<keyword evidence="3" id="KW-1185">Reference proteome</keyword>
<dbReference type="GeneID" id="39987547"/>
<evidence type="ECO:0000256" key="1">
    <source>
        <dbReference type="SAM" id="SignalP"/>
    </source>
</evidence>
<dbReference type="AlphaFoldDB" id="A0A1X0NRY9"/>
<comment type="caution">
    <text evidence="2">The sequence shown here is derived from an EMBL/GenBank/DDBJ whole genome shotgun (WGS) entry which is preliminary data.</text>
</comment>
<reference evidence="2 3" key="1">
    <citation type="submission" date="2017-03" db="EMBL/GenBank/DDBJ databases">
        <title>An alternative strategy for trypanosome survival in the mammalian bloodstream revealed through genome and transcriptome analysis of the ubiquitous bovine parasite Trypanosoma (Megatrypanum) theileri.</title>
        <authorList>
            <person name="Kelly S."/>
            <person name="Ivens A."/>
            <person name="Mott A."/>
            <person name="O'Neill E."/>
            <person name="Emms D."/>
            <person name="Macleod O."/>
            <person name="Voorheis P."/>
            <person name="Matthews J."/>
            <person name="Matthews K."/>
            <person name="Carrington M."/>
        </authorList>
    </citation>
    <scope>NUCLEOTIDE SEQUENCE [LARGE SCALE GENOMIC DNA]</scope>
    <source>
        <strain evidence="2">Edinburgh</strain>
    </source>
</reference>
<dbReference type="SUPFAM" id="SSF101898">
    <property type="entry name" value="NHL repeat"/>
    <property type="match status" value="1"/>
</dbReference>
<accession>A0A1X0NRY9</accession>
<feature type="chain" id="PRO_5012981608" evidence="1">
    <location>
        <begin position="25"/>
        <end position="569"/>
    </location>
</feature>
<dbReference type="VEuPathDB" id="TriTrypDB:TM35_000251760"/>
<protein>
    <submittedName>
        <fullName evidence="2">Flagellum-adhesion glycoprotein</fullName>
    </submittedName>
</protein>
<sequence>MPFTFLLVFLSLLALPYGSVPAAAEEVIDDLVVYTLFASYSCPRCAQGQTDGPSGRGSIFEAKGATRGVEYGSVLVTDSGGAGSSVRLVNRSGVFTVAGSGVKRGLVNGASGQALFDRPTGIVRVGDTLYVADTGNNAVRRIAGDGTVSTFLNNQQVSSPRYILPYRRPEGTYDLFVADTARTRIIFVALTGTDVVSEYLTGFQPGLMQIGTTTRRMYATANTSYLVSINMVANNEKPTYWYIGNISCLGYSAGLMLTPDENELYYFGGVGGKKQLLALSTTATEEEAPKLCPRVVMNWTKENIVSLVSVSRHEFYAITTTNVYIIRDATYTTTPTLGNTPTETPTITLTVPITPTETIPLTPTKTFTPTLTPTISLYRAVAVAAFPTESFPINSSILMHELYAWLMRDVGIALGSLDFTALFQPPGNDVPGDVNVSQWNNLTTLHSHDGTITITEYLTAFGMASEDAQARLFASPWYWTRLFLSTVPERAPGTVLEEFCMIRCTTECVDLTYRREMCVGYKPPPACDEVCAGAIASSIVLGLTGVALVGLMIASPVNVLRAVLMVPPF</sequence>
<name>A0A1X0NRY9_9TRYP</name>
<dbReference type="OrthoDB" id="342730at2759"/>
<dbReference type="InterPro" id="IPR011042">
    <property type="entry name" value="6-blade_b-propeller_TolB-like"/>
</dbReference>
<feature type="signal peptide" evidence="1">
    <location>
        <begin position="1"/>
        <end position="24"/>
    </location>
</feature>
<evidence type="ECO:0000313" key="3">
    <source>
        <dbReference type="Proteomes" id="UP000192257"/>
    </source>
</evidence>
<dbReference type="EMBL" id="NBCO01000025">
    <property type="protein sequence ID" value="ORC86880.1"/>
    <property type="molecule type" value="Genomic_DNA"/>
</dbReference>
<proteinExistence type="predicted"/>
<dbReference type="Proteomes" id="UP000192257">
    <property type="component" value="Unassembled WGS sequence"/>
</dbReference>
<gene>
    <name evidence="2" type="ORF">TM35_000251760</name>
</gene>
<dbReference type="Gene3D" id="2.120.10.30">
    <property type="entry name" value="TolB, C-terminal domain"/>
    <property type="match status" value="1"/>
</dbReference>
<dbReference type="RefSeq" id="XP_028880946.1">
    <property type="nucleotide sequence ID" value="XM_029027767.1"/>
</dbReference>
<evidence type="ECO:0000313" key="2">
    <source>
        <dbReference type="EMBL" id="ORC86880.1"/>
    </source>
</evidence>
<organism evidence="2 3">
    <name type="scientific">Trypanosoma theileri</name>
    <dbReference type="NCBI Taxonomy" id="67003"/>
    <lineage>
        <taxon>Eukaryota</taxon>
        <taxon>Discoba</taxon>
        <taxon>Euglenozoa</taxon>
        <taxon>Kinetoplastea</taxon>
        <taxon>Metakinetoplastina</taxon>
        <taxon>Trypanosomatida</taxon>
        <taxon>Trypanosomatidae</taxon>
        <taxon>Trypanosoma</taxon>
    </lineage>
</organism>
<keyword evidence="1" id="KW-0732">Signal</keyword>